<keyword evidence="3 8" id="KW-0479">Metal-binding</keyword>
<dbReference type="Pfam" id="PF04055">
    <property type="entry name" value="Radical_SAM"/>
    <property type="match status" value="1"/>
</dbReference>
<evidence type="ECO:0000256" key="1">
    <source>
        <dbReference type="ARBA" id="ARBA00022485"/>
    </source>
</evidence>
<dbReference type="PANTHER" id="PTHR42836:SF1">
    <property type="entry name" value="7-CARBOXY-7-DEAZAGUANINE SYNTHASE"/>
    <property type="match status" value="1"/>
</dbReference>
<keyword evidence="4 8" id="KW-0460">Magnesium</keyword>
<keyword evidence="5 8" id="KW-0408">Iron</keyword>
<reference evidence="11" key="1">
    <citation type="submission" date="2017-09" db="EMBL/GenBank/DDBJ databases">
        <title>The Reconstruction of 2,631 Draft Metagenome-Assembled Genomes from the Global Oceans.</title>
        <authorList>
            <person name="Tully B.J."/>
            <person name="Graham E.D."/>
            <person name="Heidelberg J.F."/>
        </authorList>
    </citation>
    <scope>NUCLEOTIDE SEQUENCE [LARGE SCALE GENOMIC DNA]</scope>
</reference>
<dbReference type="PIRSF" id="PIRSF000370">
    <property type="entry name" value="QueE"/>
    <property type="match status" value="1"/>
</dbReference>
<feature type="binding site" evidence="8">
    <location>
        <position position="78"/>
    </location>
    <ligand>
        <name>substrate</name>
    </ligand>
</feature>
<dbReference type="GO" id="GO:0051539">
    <property type="term" value="F:4 iron, 4 sulfur cluster binding"/>
    <property type="evidence" value="ECO:0007669"/>
    <property type="project" value="UniProtKB-UniRule"/>
</dbReference>
<sequence>MTVIKNIQEIIPLTIQGEGFHAGRSCSFIRLFGCPVGCWFCDTGYAPGDLKDLKKLPRLSIDYKFLLERLQSRFVVISGGEPLYHQNFEELLERLLRDNFEVAVETSGARAFPFERFPRVWVTFSPKLHATDYLKDQHSRTFWTNSQEIKVVISKASDWEAYEQLLDQAAQRGILIYLQPEWSKQIEATPLILQILQQKPDWKISVQLHKYLRLP</sequence>
<organism evidence="10 11">
    <name type="scientific">SAR324 cluster bacterium</name>
    <dbReference type="NCBI Taxonomy" id="2024889"/>
    <lineage>
        <taxon>Bacteria</taxon>
        <taxon>Deltaproteobacteria</taxon>
        <taxon>SAR324 cluster</taxon>
    </lineage>
</organism>
<dbReference type="EC" id="4.3.99.3" evidence="8"/>
<comment type="similarity">
    <text evidence="8">Belongs to the radical SAM superfamily. 7-carboxy-7-deazaguanine synthase family.</text>
</comment>
<dbReference type="HAMAP" id="MF_00917">
    <property type="entry name" value="QueE"/>
    <property type="match status" value="1"/>
</dbReference>
<dbReference type="CDD" id="cd01335">
    <property type="entry name" value="Radical_SAM"/>
    <property type="match status" value="1"/>
</dbReference>
<evidence type="ECO:0000256" key="5">
    <source>
        <dbReference type="ARBA" id="ARBA00023004"/>
    </source>
</evidence>
<feature type="binding site" evidence="8">
    <location>
        <position position="38"/>
    </location>
    <ligand>
        <name>[4Fe-4S] cluster</name>
        <dbReference type="ChEBI" id="CHEBI:49883"/>
        <note>4Fe-4S-S-AdoMet</note>
    </ligand>
</feature>
<name>A0A2D6YLG8_9DELT</name>
<feature type="binding site" evidence="8">
    <location>
        <position position="80"/>
    </location>
    <ligand>
        <name>S-adenosyl-L-methionine</name>
        <dbReference type="ChEBI" id="CHEBI:59789"/>
    </ligand>
</feature>
<dbReference type="UniPathway" id="UPA00391"/>
<feature type="binding site" evidence="8">
    <location>
        <position position="41"/>
    </location>
    <ligand>
        <name>[4Fe-4S] cluster</name>
        <dbReference type="ChEBI" id="CHEBI:49883"/>
        <note>4Fe-4S-S-AdoMet</note>
    </ligand>
</feature>
<feature type="binding site" evidence="8">
    <location>
        <position position="30"/>
    </location>
    <ligand>
        <name>substrate</name>
    </ligand>
</feature>
<dbReference type="SFLD" id="SFLDS00029">
    <property type="entry name" value="Radical_SAM"/>
    <property type="match status" value="1"/>
</dbReference>
<keyword evidence="7 8" id="KW-0456">Lyase</keyword>
<comment type="cofactor">
    <cofactor evidence="8">
        <name>[4Fe-4S] cluster</name>
        <dbReference type="ChEBI" id="CHEBI:49883"/>
    </cofactor>
    <text evidence="8">Binds 1 [4Fe-4S] cluster. The cluster is coordinated with 3 cysteines and an exchangeable S-adenosyl-L-methionine.</text>
</comment>
<feature type="binding site" evidence="8">
    <location>
        <begin position="15"/>
        <end position="17"/>
    </location>
    <ligand>
        <name>substrate</name>
    </ligand>
</feature>
<proteinExistence type="inferred from homology"/>
<gene>
    <name evidence="8" type="primary">queE</name>
    <name evidence="10" type="ORF">CMN54_11260</name>
</gene>
<dbReference type="InterPro" id="IPR013785">
    <property type="entry name" value="Aldolase_TIM"/>
</dbReference>
<evidence type="ECO:0000256" key="2">
    <source>
        <dbReference type="ARBA" id="ARBA00022691"/>
    </source>
</evidence>
<feature type="domain" description="Radical SAM core" evidence="9">
    <location>
        <begin position="21"/>
        <end position="215"/>
    </location>
</feature>
<feature type="binding site" evidence="8">
    <location>
        <position position="215"/>
    </location>
    <ligand>
        <name>substrate</name>
    </ligand>
</feature>
<evidence type="ECO:0000256" key="7">
    <source>
        <dbReference type="ARBA" id="ARBA00023239"/>
    </source>
</evidence>
<dbReference type="AlphaFoldDB" id="A0A2D6YLG8"/>
<feature type="binding site" evidence="8">
    <location>
        <begin position="40"/>
        <end position="42"/>
    </location>
    <ligand>
        <name>S-adenosyl-L-methionine</name>
        <dbReference type="ChEBI" id="CHEBI:59789"/>
    </ligand>
</feature>
<dbReference type="EMBL" id="NZEX01000126">
    <property type="protein sequence ID" value="MAH64000.1"/>
    <property type="molecule type" value="Genomic_DNA"/>
</dbReference>
<dbReference type="GO" id="GO:1904047">
    <property type="term" value="F:S-adenosyl-L-methionine binding"/>
    <property type="evidence" value="ECO:0007669"/>
    <property type="project" value="UniProtKB-UniRule"/>
</dbReference>
<dbReference type="InterPro" id="IPR007197">
    <property type="entry name" value="rSAM"/>
</dbReference>
<evidence type="ECO:0000256" key="4">
    <source>
        <dbReference type="ARBA" id="ARBA00022842"/>
    </source>
</evidence>
<dbReference type="Proteomes" id="UP000226525">
    <property type="component" value="Unassembled WGS sequence"/>
</dbReference>
<keyword evidence="1 8" id="KW-0004">4Fe-4S</keyword>
<comment type="caution">
    <text evidence="10">The sequence shown here is derived from an EMBL/GenBank/DDBJ whole genome shotgun (WGS) entry which is preliminary data.</text>
</comment>
<feature type="binding site" evidence="8">
    <location>
        <position position="34"/>
    </location>
    <ligand>
        <name>[4Fe-4S] cluster</name>
        <dbReference type="ChEBI" id="CHEBI:49883"/>
        <note>4Fe-4S-S-AdoMet</note>
    </ligand>
</feature>
<keyword evidence="2 8" id="KW-0949">S-adenosyl-L-methionine</keyword>
<keyword evidence="8" id="KW-0671">Queuosine biosynthesis</keyword>
<evidence type="ECO:0000313" key="10">
    <source>
        <dbReference type="EMBL" id="MAH64000.1"/>
    </source>
</evidence>
<comment type="caution">
    <text evidence="8">Lacks conserved residue(s) required for the propagation of feature annotation.</text>
</comment>
<comment type="catalytic activity">
    <reaction evidence="8">
        <text>6-carboxy-5,6,7,8-tetrahydropterin + H(+) = 7-carboxy-7-carbaguanine + NH4(+)</text>
        <dbReference type="Rhea" id="RHEA:27974"/>
        <dbReference type="ChEBI" id="CHEBI:15378"/>
        <dbReference type="ChEBI" id="CHEBI:28938"/>
        <dbReference type="ChEBI" id="CHEBI:61032"/>
        <dbReference type="ChEBI" id="CHEBI:61036"/>
        <dbReference type="EC" id="4.3.99.3"/>
    </reaction>
</comment>
<accession>A0A2D6YLG8</accession>
<evidence type="ECO:0000256" key="6">
    <source>
        <dbReference type="ARBA" id="ARBA00023014"/>
    </source>
</evidence>
<dbReference type="PANTHER" id="PTHR42836">
    <property type="entry name" value="7-CARBOXY-7-DEAZAGUANINE SYNTHASE"/>
    <property type="match status" value="1"/>
</dbReference>
<dbReference type="SUPFAM" id="SSF102114">
    <property type="entry name" value="Radical SAM enzymes"/>
    <property type="match status" value="1"/>
</dbReference>
<feature type="binding site" evidence="8">
    <location>
        <position position="43"/>
    </location>
    <ligand>
        <name>Mg(2+)</name>
        <dbReference type="ChEBI" id="CHEBI:18420"/>
    </ligand>
</feature>
<dbReference type="GO" id="GO:0000287">
    <property type="term" value="F:magnesium ion binding"/>
    <property type="evidence" value="ECO:0007669"/>
    <property type="project" value="UniProtKB-UniRule"/>
</dbReference>
<dbReference type="InterPro" id="IPR024924">
    <property type="entry name" value="7-CO-7-deazaguanine_synth-like"/>
</dbReference>
<comment type="pathway">
    <text evidence="8">Purine metabolism; 7-cyano-7-deazaguanine biosynthesis.</text>
</comment>
<comment type="subunit">
    <text evidence="8">Homodimer.</text>
</comment>
<evidence type="ECO:0000313" key="11">
    <source>
        <dbReference type="Proteomes" id="UP000226525"/>
    </source>
</evidence>
<dbReference type="Gene3D" id="3.20.20.70">
    <property type="entry name" value="Aldolase class I"/>
    <property type="match status" value="1"/>
</dbReference>
<evidence type="ECO:0000259" key="9">
    <source>
        <dbReference type="PROSITE" id="PS51918"/>
    </source>
</evidence>
<keyword evidence="6 8" id="KW-0411">Iron-sulfur</keyword>
<evidence type="ECO:0000256" key="8">
    <source>
        <dbReference type="HAMAP-Rule" id="MF_00917"/>
    </source>
</evidence>
<comment type="cofactor">
    <cofactor evidence="8">
        <name>S-adenosyl-L-methionine</name>
        <dbReference type="ChEBI" id="CHEBI:59789"/>
    </cofactor>
    <text evidence="8">Binds 1 S-adenosyl-L-methionine per subunit.</text>
</comment>
<evidence type="ECO:0000256" key="3">
    <source>
        <dbReference type="ARBA" id="ARBA00022723"/>
    </source>
</evidence>
<dbReference type="GO" id="GO:0016840">
    <property type="term" value="F:carbon-nitrogen lyase activity"/>
    <property type="evidence" value="ECO:0007669"/>
    <property type="project" value="UniProtKB-UniRule"/>
</dbReference>
<dbReference type="PROSITE" id="PS51918">
    <property type="entry name" value="RADICAL_SAM"/>
    <property type="match status" value="1"/>
</dbReference>
<dbReference type="InterPro" id="IPR058240">
    <property type="entry name" value="rSAM_sf"/>
</dbReference>
<protein>
    <recommendedName>
        <fullName evidence="8">7-carboxy-7-deazaguanine synthase</fullName>
        <shortName evidence="8">CDG synthase</shortName>
        <ecNumber evidence="8">4.3.99.3</ecNumber>
    </recommendedName>
    <alternativeName>
        <fullName evidence="8">Queuosine biosynthesis protein QueE</fullName>
    </alternativeName>
</protein>
<comment type="cofactor">
    <cofactor evidence="8">
        <name>Mg(2+)</name>
        <dbReference type="ChEBI" id="CHEBI:18420"/>
    </cofactor>
</comment>
<dbReference type="GO" id="GO:0008616">
    <property type="term" value="P:tRNA queuosine(34) biosynthetic process"/>
    <property type="evidence" value="ECO:0007669"/>
    <property type="project" value="UniProtKB-UniRule"/>
</dbReference>
<comment type="function">
    <text evidence="8">Catalyzes the complex heterocyclic radical-mediated conversion of 6-carboxy-5,6,7,8-tetrahydropterin (CPH4) to 7-carboxy-7-deazaguanine (CDG), a step common to the biosynthetic pathways of all 7-deazapurine-containing compounds.</text>
</comment>
<feature type="binding site" evidence="8">
    <location>
        <begin position="125"/>
        <end position="127"/>
    </location>
    <ligand>
        <name>S-adenosyl-L-methionine</name>
        <dbReference type="ChEBI" id="CHEBI:59789"/>
    </ligand>
</feature>